<gene>
    <name evidence="1" type="ORF">AB6A40_011147</name>
</gene>
<name>A0ABD6EXD3_9BILA</name>
<evidence type="ECO:0000313" key="1">
    <source>
        <dbReference type="EMBL" id="MFH4984438.1"/>
    </source>
</evidence>
<protein>
    <submittedName>
        <fullName evidence="1">Uncharacterized protein</fullName>
    </submittedName>
</protein>
<evidence type="ECO:0000313" key="2">
    <source>
        <dbReference type="Proteomes" id="UP001608902"/>
    </source>
</evidence>
<reference evidence="1 2" key="1">
    <citation type="submission" date="2024-08" db="EMBL/GenBank/DDBJ databases">
        <title>Gnathostoma spinigerum genome.</title>
        <authorList>
            <person name="Gonzalez-Bertolin B."/>
            <person name="Monzon S."/>
            <person name="Zaballos A."/>
            <person name="Jimenez P."/>
            <person name="Dekumyoy P."/>
            <person name="Varona S."/>
            <person name="Cuesta I."/>
            <person name="Sumanam S."/>
            <person name="Adisakwattana P."/>
            <person name="Gasser R.B."/>
            <person name="Hernandez-Gonzalez A."/>
            <person name="Young N.D."/>
            <person name="Perteguer M.J."/>
        </authorList>
    </citation>
    <scope>NUCLEOTIDE SEQUENCE [LARGE SCALE GENOMIC DNA]</scope>
    <source>
        <strain evidence="1">AL3</strain>
        <tissue evidence="1">Liver</tissue>
    </source>
</reference>
<comment type="caution">
    <text evidence="1">The sequence shown here is derived from an EMBL/GenBank/DDBJ whole genome shotgun (WGS) entry which is preliminary data.</text>
</comment>
<proteinExistence type="predicted"/>
<sequence>MLLEGVNHLSAFKPSRTRIFQIIDERSTNQVREGTVTHVGHGDKPLRDVNPYIICANTVTSGHIVDVLHIGLRKNLSEGPHLNRTEQVTGTITVAMKSGLDPKERLFRVVTECARSGQVNNSNKLVNCAFSKGLEEKD</sequence>
<dbReference type="AlphaFoldDB" id="A0ABD6EXD3"/>
<organism evidence="1 2">
    <name type="scientific">Gnathostoma spinigerum</name>
    <dbReference type="NCBI Taxonomy" id="75299"/>
    <lineage>
        <taxon>Eukaryota</taxon>
        <taxon>Metazoa</taxon>
        <taxon>Ecdysozoa</taxon>
        <taxon>Nematoda</taxon>
        <taxon>Chromadorea</taxon>
        <taxon>Rhabditida</taxon>
        <taxon>Spirurina</taxon>
        <taxon>Gnathostomatomorpha</taxon>
        <taxon>Gnathostomatoidea</taxon>
        <taxon>Gnathostomatidae</taxon>
        <taxon>Gnathostoma</taxon>
    </lineage>
</organism>
<dbReference type="EMBL" id="JBGFUD010017629">
    <property type="protein sequence ID" value="MFH4984438.1"/>
    <property type="molecule type" value="Genomic_DNA"/>
</dbReference>
<dbReference type="Proteomes" id="UP001608902">
    <property type="component" value="Unassembled WGS sequence"/>
</dbReference>
<accession>A0ABD6EXD3</accession>
<keyword evidence="2" id="KW-1185">Reference proteome</keyword>